<reference evidence="4 5" key="1">
    <citation type="submission" date="2018-07" db="EMBL/GenBank/DDBJ databases">
        <title>The draft genome of Phyllobacterium salinisoli.</title>
        <authorList>
            <person name="Liu L."/>
            <person name="Li L."/>
            <person name="Zhang X."/>
            <person name="Liang L."/>
        </authorList>
    </citation>
    <scope>NUCLEOTIDE SEQUENCE [LARGE SCALE GENOMIC DNA]</scope>
    <source>
        <strain evidence="4 5">LLAN61</strain>
    </source>
</reference>
<dbReference type="InterPro" id="IPR050832">
    <property type="entry name" value="Bact_Acetyltransf"/>
</dbReference>
<proteinExistence type="predicted"/>
<dbReference type="CDD" id="cd04301">
    <property type="entry name" value="NAT_SF"/>
    <property type="match status" value="1"/>
</dbReference>
<sequence length="187" mass="20701">MLNDTASSRYIVRHARPADIPAVRAMQERSMWVLGSDFYTAGEIATFLTLFGTMDDAVVEEGHYFMAEDHRGAILGSGGWTRSRPPYHNAIAEAEAPIGMATVRSVFVDPAATRRGVASAIMMRTERDAREHGVDTLHLTATLSGFALYQAIGYRTEEATELRFPDQSSFGCIRMQKTLEKPRTRAA</sequence>
<dbReference type="AlphaFoldDB" id="A0A368K5S0"/>
<gene>
    <name evidence="4" type="ORF">DUT91_04515</name>
</gene>
<dbReference type="Pfam" id="PF13508">
    <property type="entry name" value="Acetyltransf_7"/>
    <property type="match status" value="1"/>
</dbReference>
<evidence type="ECO:0000256" key="2">
    <source>
        <dbReference type="ARBA" id="ARBA00023315"/>
    </source>
</evidence>
<protein>
    <submittedName>
        <fullName evidence="4">GNAT family N-acetyltransferase</fullName>
    </submittedName>
</protein>
<evidence type="ECO:0000256" key="1">
    <source>
        <dbReference type="ARBA" id="ARBA00022679"/>
    </source>
</evidence>
<dbReference type="Proteomes" id="UP000253420">
    <property type="component" value="Unassembled WGS sequence"/>
</dbReference>
<keyword evidence="5" id="KW-1185">Reference proteome</keyword>
<dbReference type="InterPro" id="IPR016181">
    <property type="entry name" value="Acyl_CoA_acyltransferase"/>
</dbReference>
<dbReference type="PANTHER" id="PTHR43877:SF1">
    <property type="entry name" value="ACETYLTRANSFERASE"/>
    <property type="match status" value="1"/>
</dbReference>
<evidence type="ECO:0000313" key="4">
    <source>
        <dbReference type="EMBL" id="RCS24738.1"/>
    </source>
</evidence>
<feature type="domain" description="N-acetyltransferase" evidence="3">
    <location>
        <begin position="10"/>
        <end position="180"/>
    </location>
</feature>
<evidence type="ECO:0000313" key="5">
    <source>
        <dbReference type="Proteomes" id="UP000253420"/>
    </source>
</evidence>
<name>A0A368K5S0_9HYPH</name>
<organism evidence="4 5">
    <name type="scientific">Phyllobacterium salinisoli</name>
    <dbReference type="NCBI Taxonomy" id="1899321"/>
    <lineage>
        <taxon>Bacteria</taxon>
        <taxon>Pseudomonadati</taxon>
        <taxon>Pseudomonadota</taxon>
        <taxon>Alphaproteobacteria</taxon>
        <taxon>Hyphomicrobiales</taxon>
        <taxon>Phyllobacteriaceae</taxon>
        <taxon>Phyllobacterium</taxon>
    </lineage>
</organism>
<comment type="caution">
    <text evidence="4">The sequence shown here is derived from an EMBL/GenBank/DDBJ whole genome shotgun (WGS) entry which is preliminary data.</text>
</comment>
<dbReference type="PANTHER" id="PTHR43877">
    <property type="entry name" value="AMINOALKYLPHOSPHONATE N-ACETYLTRANSFERASE-RELATED-RELATED"/>
    <property type="match status" value="1"/>
</dbReference>
<dbReference type="EMBL" id="QOZG01000002">
    <property type="protein sequence ID" value="RCS24738.1"/>
    <property type="molecule type" value="Genomic_DNA"/>
</dbReference>
<dbReference type="InterPro" id="IPR000182">
    <property type="entry name" value="GNAT_dom"/>
</dbReference>
<dbReference type="GO" id="GO:0016747">
    <property type="term" value="F:acyltransferase activity, transferring groups other than amino-acyl groups"/>
    <property type="evidence" value="ECO:0007669"/>
    <property type="project" value="InterPro"/>
</dbReference>
<dbReference type="OrthoDB" id="118465at2"/>
<accession>A0A368K5S0</accession>
<dbReference type="Gene3D" id="3.40.630.30">
    <property type="match status" value="1"/>
</dbReference>
<keyword evidence="2" id="KW-0012">Acyltransferase</keyword>
<keyword evidence="1 4" id="KW-0808">Transferase</keyword>
<dbReference type="RefSeq" id="WP_114439185.1">
    <property type="nucleotide sequence ID" value="NZ_QOZG01000002.1"/>
</dbReference>
<evidence type="ECO:0000259" key="3">
    <source>
        <dbReference type="PROSITE" id="PS51186"/>
    </source>
</evidence>
<dbReference type="PROSITE" id="PS51186">
    <property type="entry name" value="GNAT"/>
    <property type="match status" value="1"/>
</dbReference>
<dbReference type="SUPFAM" id="SSF55729">
    <property type="entry name" value="Acyl-CoA N-acyltransferases (Nat)"/>
    <property type="match status" value="1"/>
</dbReference>